<feature type="binding site" evidence="6">
    <location>
        <position position="87"/>
    </location>
    <ligand>
        <name>S-adenosyl-L-methionine</name>
        <dbReference type="ChEBI" id="CHEBI:59789"/>
    </ligand>
</feature>
<dbReference type="PANTHER" id="PTHR31760">
    <property type="entry name" value="S-ADENOSYL-L-METHIONINE-DEPENDENT METHYLTRANSFERASES SUPERFAMILY PROTEIN"/>
    <property type="match status" value="1"/>
</dbReference>
<comment type="similarity">
    <text evidence="6">Belongs to the methyltransferase superfamily. RNA methyltransferase RsmG family.</text>
</comment>
<reference evidence="7 8" key="1">
    <citation type="submission" date="2024-09" db="EMBL/GenBank/DDBJ databases">
        <authorList>
            <person name="D'Angelo T."/>
        </authorList>
    </citation>
    <scope>NUCLEOTIDE SEQUENCE [LARGE SCALE GENOMIC DNA]</scope>
    <source>
        <strain evidence="7">SAG AM-311-F02</strain>
    </source>
</reference>
<dbReference type="InterPro" id="IPR029063">
    <property type="entry name" value="SAM-dependent_MTases_sf"/>
</dbReference>
<dbReference type="SUPFAM" id="SSF53335">
    <property type="entry name" value="S-adenosyl-L-methionine-dependent methyltransferases"/>
    <property type="match status" value="1"/>
</dbReference>
<dbReference type="EMBL" id="JBHPEI010000010">
    <property type="protein sequence ID" value="MFC1799509.1"/>
    <property type="molecule type" value="Genomic_DNA"/>
</dbReference>
<dbReference type="EC" id="2.1.1.-" evidence="6"/>
<feature type="binding site" evidence="6">
    <location>
        <position position="82"/>
    </location>
    <ligand>
        <name>S-adenosyl-L-methionine</name>
        <dbReference type="ChEBI" id="CHEBI:59789"/>
    </ligand>
</feature>
<keyword evidence="4 6" id="KW-0808">Transferase</keyword>
<dbReference type="PANTHER" id="PTHR31760:SF0">
    <property type="entry name" value="S-ADENOSYL-L-METHIONINE-DEPENDENT METHYLTRANSFERASES SUPERFAMILY PROTEIN"/>
    <property type="match status" value="1"/>
</dbReference>
<dbReference type="HAMAP" id="MF_00074">
    <property type="entry name" value="16SrRNA_methyltr_G"/>
    <property type="match status" value="1"/>
</dbReference>
<name>A0ABV6YN62_UNCEI</name>
<dbReference type="InterPro" id="IPR003682">
    <property type="entry name" value="rRNA_ssu_MeTfrase_G"/>
</dbReference>
<dbReference type="Proteomes" id="UP001594288">
    <property type="component" value="Unassembled WGS sequence"/>
</dbReference>
<evidence type="ECO:0000256" key="4">
    <source>
        <dbReference type="ARBA" id="ARBA00022679"/>
    </source>
</evidence>
<dbReference type="CDD" id="cd02440">
    <property type="entry name" value="AdoMet_MTases"/>
    <property type="match status" value="1"/>
</dbReference>
<comment type="subcellular location">
    <subcellularLocation>
        <location evidence="6">Cytoplasm</location>
    </subcellularLocation>
</comment>
<protein>
    <recommendedName>
        <fullName evidence="6">Ribosomal RNA small subunit methyltransferase G</fullName>
        <ecNumber evidence="6">2.1.1.-</ecNumber>
    </recommendedName>
    <alternativeName>
        <fullName evidence="6">16S rRNA 7-methylguanosine methyltransferase</fullName>
        <shortName evidence="6">16S rRNA m7G methyltransferase</shortName>
    </alternativeName>
</protein>
<evidence type="ECO:0000256" key="6">
    <source>
        <dbReference type="HAMAP-Rule" id="MF_00074"/>
    </source>
</evidence>
<proteinExistence type="inferred from homology"/>
<gene>
    <name evidence="6" type="primary">rsmG</name>
    <name evidence="7" type="ORF">ACFL2Z_01165</name>
</gene>
<evidence type="ECO:0000256" key="1">
    <source>
        <dbReference type="ARBA" id="ARBA00022490"/>
    </source>
</evidence>
<evidence type="ECO:0000256" key="3">
    <source>
        <dbReference type="ARBA" id="ARBA00022603"/>
    </source>
</evidence>
<dbReference type="Gene3D" id="3.40.50.150">
    <property type="entry name" value="Vaccinia Virus protein VP39"/>
    <property type="match status" value="1"/>
</dbReference>
<comment type="caution">
    <text evidence="6">Lacks conserved residue(s) required for the propagation of feature annotation.</text>
</comment>
<organism evidence="7 8">
    <name type="scientific">Eiseniibacteriota bacterium</name>
    <dbReference type="NCBI Taxonomy" id="2212470"/>
    <lineage>
        <taxon>Bacteria</taxon>
        <taxon>Candidatus Eiseniibacteriota</taxon>
    </lineage>
</organism>
<evidence type="ECO:0000256" key="2">
    <source>
        <dbReference type="ARBA" id="ARBA00022552"/>
    </source>
</evidence>
<evidence type="ECO:0000256" key="5">
    <source>
        <dbReference type="ARBA" id="ARBA00022691"/>
    </source>
</evidence>
<comment type="caution">
    <text evidence="7">The sequence shown here is derived from an EMBL/GenBank/DDBJ whole genome shotgun (WGS) entry which is preliminary data.</text>
</comment>
<keyword evidence="2 6" id="KW-0698">rRNA processing</keyword>
<feature type="binding site" evidence="6">
    <location>
        <position position="151"/>
    </location>
    <ligand>
        <name>S-adenosyl-L-methionine</name>
        <dbReference type="ChEBI" id="CHEBI:59789"/>
    </ligand>
</feature>
<keyword evidence="3 6" id="KW-0489">Methyltransferase</keyword>
<evidence type="ECO:0000313" key="8">
    <source>
        <dbReference type="Proteomes" id="UP001594288"/>
    </source>
</evidence>
<comment type="function">
    <text evidence="6">Specifically methylates the N7 position of a guanine in 16S rRNA.</text>
</comment>
<sequence length="224" mass="24782">MHKPEDEIEVLLDLLRKSGIDPRPEAKLHLAGLSKHINHWNNMLNLVSKKDIGRLETYHFCDSASVLPLLGLQNPVRLLDVGGSNGLPGLVLAATSPHVRTHICEPRHKFEGFLEAACGSLAGEATYELDRVDSPDFLDRHRGSFDLIAARAVTRFKNLLKWCLPLLAPGGRLVAYKGSRCLEEVGQAEKYFWSHGGRHIVVAGSPWAKRCNPLRLFTIAGIGK</sequence>
<evidence type="ECO:0000313" key="7">
    <source>
        <dbReference type="EMBL" id="MFC1799509.1"/>
    </source>
</evidence>
<keyword evidence="8" id="KW-1185">Reference proteome</keyword>
<keyword evidence="5 6" id="KW-0949">S-adenosyl-L-methionine</keyword>
<accession>A0ABV6YN62</accession>
<dbReference type="Pfam" id="PF02527">
    <property type="entry name" value="GidB"/>
    <property type="match status" value="1"/>
</dbReference>
<keyword evidence="1 6" id="KW-0963">Cytoplasm</keyword>